<evidence type="ECO:0000259" key="8">
    <source>
        <dbReference type="Pfam" id="PF01435"/>
    </source>
</evidence>
<dbReference type="EMBL" id="RKMK01000010">
    <property type="protein sequence ID" value="RXG98072.1"/>
    <property type="molecule type" value="Genomic_DNA"/>
</dbReference>
<feature type="transmembrane region" description="Helical" evidence="7">
    <location>
        <begin position="12"/>
        <end position="34"/>
    </location>
</feature>
<evidence type="ECO:0000256" key="2">
    <source>
        <dbReference type="ARBA" id="ARBA00022723"/>
    </source>
</evidence>
<protein>
    <submittedName>
        <fullName evidence="9">Zn-dependent protease with chaperone function</fullName>
    </submittedName>
</protein>
<keyword evidence="1 6" id="KW-0645">Protease</keyword>
<gene>
    <name evidence="9" type="ORF">EAS61_14330</name>
</gene>
<keyword evidence="7" id="KW-1133">Transmembrane helix</keyword>
<reference evidence="9 10" key="1">
    <citation type="submission" date="2018-11" db="EMBL/GenBank/DDBJ databases">
        <title>Bradyrhizobium sp. nov., isolated from effective nodules of peanut in China.</title>
        <authorList>
            <person name="Li Y."/>
        </authorList>
    </citation>
    <scope>NUCLEOTIDE SEQUENCE [LARGE SCALE GENOMIC DNA]</scope>
    <source>
        <strain evidence="9 10">CCBAU 51770</strain>
    </source>
</reference>
<evidence type="ECO:0000256" key="1">
    <source>
        <dbReference type="ARBA" id="ARBA00022670"/>
    </source>
</evidence>
<dbReference type="Proteomes" id="UP000290174">
    <property type="component" value="Unassembled WGS sequence"/>
</dbReference>
<evidence type="ECO:0000256" key="7">
    <source>
        <dbReference type="SAM" id="Phobius"/>
    </source>
</evidence>
<dbReference type="GO" id="GO:0006508">
    <property type="term" value="P:proteolysis"/>
    <property type="evidence" value="ECO:0007669"/>
    <property type="project" value="UniProtKB-KW"/>
</dbReference>
<feature type="transmembrane region" description="Helical" evidence="7">
    <location>
        <begin position="40"/>
        <end position="66"/>
    </location>
</feature>
<comment type="similarity">
    <text evidence="6">Belongs to the peptidase M48 family.</text>
</comment>
<evidence type="ECO:0000256" key="5">
    <source>
        <dbReference type="ARBA" id="ARBA00023049"/>
    </source>
</evidence>
<sequence>MNRLALKIILRLGRYAVLPVVALACAILASWLMIMDRYTIAALATMPLVFSIFTVAAALMIGLLLLPSRKHQSFEANEEIAPGLWAMWKELDPSFVRSRRTLLIDTDFNASIEEVSRYAGLFRPHVTMTIGLPLLIILDERAVRAIIAHEVAHAQLRHTSGGANLHDFIAASENMLFYADPDRTITGRIALALLHSMLEWLDREYRALRRENELGADLGAAEQVGRAEMARALVITNACRTRLADLVFAPLEKEILGAINAPRPPLERIIKRLEDIRAHEPMIVAAVAGLGHEDDPDSTHPPFGKRLANLGHTDIPEIDEVRTSAIGQLLSRDAAKDLPARFDREWRKKAQEWVNVGR</sequence>
<evidence type="ECO:0000256" key="4">
    <source>
        <dbReference type="ARBA" id="ARBA00022833"/>
    </source>
</evidence>
<feature type="domain" description="Peptidase M48" evidence="8">
    <location>
        <begin position="118"/>
        <end position="312"/>
    </location>
</feature>
<comment type="cofactor">
    <cofactor evidence="6">
        <name>Zn(2+)</name>
        <dbReference type="ChEBI" id="CHEBI:29105"/>
    </cofactor>
    <text evidence="6">Binds 1 zinc ion per subunit.</text>
</comment>
<keyword evidence="2" id="KW-0479">Metal-binding</keyword>
<name>A0A4Q0QPS4_9BRAD</name>
<keyword evidence="7" id="KW-0812">Transmembrane</keyword>
<evidence type="ECO:0000256" key="3">
    <source>
        <dbReference type="ARBA" id="ARBA00022801"/>
    </source>
</evidence>
<dbReference type="AlphaFoldDB" id="A0A4Q0QPS4"/>
<evidence type="ECO:0000313" key="10">
    <source>
        <dbReference type="Proteomes" id="UP000290174"/>
    </source>
</evidence>
<dbReference type="InterPro" id="IPR001915">
    <property type="entry name" value="Peptidase_M48"/>
</dbReference>
<dbReference type="PROSITE" id="PS51257">
    <property type="entry name" value="PROKAR_LIPOPROTEIN"/>
    <property type="match status" value="1"/>
</dbReference>
<keyword evidence="7" id="KW-0472">Membrane</keyword>
<keyword evidence="3 6" id="KW-0378">Hydrolase</keyword>
<dbReference type="GO" id="GO:0004222">
    <property type="term" value="F:metalloendopeptidase activity"/>
    <property type="evidence" value="ECO:0007669"/>
    <property type="project" value="InterPro"/>
</dbReference>
<keyword evidence="5 6" id="KW-0482">Metalloprotease</keyword>
<evidence type="ECO:0000313" key="9">
    <source>
        <dbReference type="EMBL" id="RXG98072.1"/>
    </source>
</evidence>
<keyword evidence="4 6" id="KW-0862">Zinc</keyword>
<organism evidence="9 10">
    <name type="scientific">Bradyrhizobium zhanjiangense</name>
    <dbReference type="NCBI Taxonomy" id="1325107"/>
    <lineage>
        <taxon>Bacteria</taxon>
        <taxon>Pseudomonadati</taxon>
        <taxon>Pseudomonadota</taxon>
        <taxon>Alphaproteobacteria</taxon>
        <taxon>Hyphomicrobiales</taxon>
        <taxon>Nitrobacteraceae</taxon>
        <taxon>Bradyrhizobium</taxon>
    </lineage>
</organism>
<accession>A0A4Q0QPS4</accession>
<proteinExistence type="inferred from homology"/>
<evidence type="ECO:0000256" key="6">
    <source>
        <dbReference type="RuleBase" id="RU003983"/>
    </source>
</evidence>
<dbReference type="CDD" id="cd07328">
    <property type="entry name" value="M48_Ste24p_like"/>
    <property type="match status" value="1"/>
</dbReference>
<comment type="caution">
    <text evidence="9">The sequence shown here is derived from an EMBL/GenBank/DDBJ whole genome shotgun (WGS) entry which is preliminary data.</text>
</comment>
<dbReference type="GO" id="GO:0046872">
    <property type="term" value="F:metal ion binding"/>
    <property type="evidence" value="ECO:0007669"/>
    <property type="project" value="UniProtKB-KW"/>
</dbReference>
<dbReference type="Pfam" id="PF01435">
    <property type="entry name" value="Peptidase_M48"/>
    <property type="match status" value="1"/>
</dbReference>